<evidence type="ECO:0000256" key="13">
    <source>
        <dbReference type="SAM" id="MobiDB-lite"/>
    </source>
</evidence>
<accession>A0ABR4NPC3</accession>
<evidence type="ECO:0000256" key="11">
    <source>
        <dbReference type="ARBA" id="ARBA00034808"/>
    </source>
</evidence>
<dbReference type="Gene3D" id="3.40.50.300">
    <property type="entry name" value="P-loop containing nucleotide triphosphate hydrolases"/>
    <property type="match status" value="2"/>
</dbReference>
<keyword evidence="17" id="KW-1185">Reference proteome</keyword>
<proteinExistence type="inferred from homology"/>
<reference evidence="16 17" key="1">
    <citation type="submission" date="2024-05" db="EMBL/GenBank/DDBJ databases">
        <title>Long read based assembly of the Candida bracarensis genome reveals expanded adhesin content.</title>
        <authorList>
            <person name="Marcet-Houben M."/>
            <person name="Ksiezopolska E."/>
            <person name="Gabaldon T."/>
        </authorList>
    </citation>
    <scope>NUCLEOTIDE SEQUENCE [LARGE SCALE GENOMIC DNA]</scope>
    <source>
        <strain evidence="16 17">CBM6</strain>
    </source>
</reference>
<dbReference type="Pfam" id="PF00270">
    <property type="entry name" value="DEAD"/>
    <property type="match status" value="1"/>
</dbReference>
<dbReference type="Gene3D" id="1.10.150.80">
    <property type="entry name" value="HRDC domain"/>
    <property type="match status" value="1"/>
</dbReference>
<dbReference type="PROSITE" id="PS00690">
    <property type="entry name" value="DEAH_ATP_HELICASE"/>
    <property type="match status" value="1"/>
</dbReference>
<feature type="region of interest" description="Disordered" evidence="13">
    <location>
        <begin position="1363"/>
        <end position="1399"/>
    </location>
</feature>
<dbReference type="Pfam" id="PF09382">
    <property type="entry name" value="RQC"/>
    <property type="match status" value="1"/>
</dbReference>
<keyword evidence="12" id="KW-0175">Coiled coil</keyword>
<gene>
    <name evidence="16" type="ORF">RNJ44_01313</name>
</gene>
<evidence type="ECO:0000256" key="1">
    <source>
        <dbReference type="ARBA" id="ARBA00004123"/>
    </source>
</evidence>
<keyword evidence="5 16" id="KW-0347">Helicase</keyword>
<dbReference type="SMART" id="SM00956">
    <property type="entry name" value="RQC"/>
    <property type="match status" value="1"/>
</dbReference>
<evidence type="ECO:0000256" key="5">
    <source>
        <dbReference type="ARBA" id="ARBA00022806"/>
    </source>
</evidence>
<dbReference type="InterPro" id="IPR002464">
    <property type="entry name" value="DNA/RNA_helicase_DEAH_CS"/>
</dbReference>
<evidence type="ECO:0000313" key="16">
    <source>
        <dbReference type="EMBL" id="KAL3229950.1"/>
    </source>
</evidence>
<evidence type="ECO:0000256" key="2">
    <source>
        <dbReference type="ARBA" id="ARBA00005446"/>
    </source>
</evidence>
<feature type="domain" description="Helicase ATP-binding" evidence="14">
    <location>
        <begin position="673"/>
        <end position="850"/>
    </location>
</feature>
<dbReference type="EC" id="5.6.2.4" evidence="11"/>
<dbReference type="InterPro" id="IPR001650">
    <property type="entry name" value="Helicase_C-like"/>
</dbReference>
<evidence type="ECO:0000256" key="8">
    <source>
        <dbReference type="ARBA" id="ARBA00023235"/>
    </source>
</evidence>
<dbReference type="InterPro" id="IPR004589">
    <property type="entry name" value="DNA_helicase_ATP-dep_RecQ"/>
</dbReference>
<comment type="similarity">
    <text evidence="2">Belongs to the helicase family. RecQ subfamily.</text>
</comment>
<name>A0ABR4NPC3_9SACH</name>
<evidence type="ECO:0000256" key="7">
    <source>
        <dbReference type="ARBA" id="ARBA00023125"/>
    </source>
</evidence>
<dbReference type="Pfam" id="PF00271">
    <property type="entry name" value="Helicase_C"/>
    <property type="match status" value="1"/>
</dbReference>
<keyword evidence="3" id="KW-0547">Nucleotide-binding</keyword>
<evidence type="ECO:0000256" key="3">
    <source>
        <dbReference type="ARBA" id="ARBA00022741"/>
    </source>
</evidence>
<comment type="subcellular location">
    <subcellularLocation>
        <location evidence="1">Nucleus</location>
    </subcellularLocation>
</comment>
<feature type="compositionally biased region" description="Basic residues" evidence="13">
    <location>
        <begin position="1380"/>
        <end position="1399"/>
    </location>
</feature>
<keyword evidence="7" id="KW-0238">DNA-binding</keyword>
<dbReference type="InterPro" id="IPR027417">
    <property type="entry name" value="P-loop_NTPase"/>
</dbReference>
<dbReference type="Proteomes" id="UP001623330">
    <property type="component" value="Unassembled WGS sequence"/>
</dbReference>
<dbReference type="InterPro" id="IPR036388">
    <property type="entry name" value="WH-like_DNA-bd_sf"/>
</dbReference>
<dbReference type="InterPro" id="IPR018982">
    <property type="entry name" value="RQC_domain"/>
</dbReference>
<dbReference type="SMART" id="SM00487">
    <property type="entry name" value="DEXDc"/>
    <property type="match status" value="1"/>
</dbReference>
<dbReference type="PANTHER" id="PTHR13710:SF153">
    <property type="entry name" value="RECQ-LIKE DNA HELICASE BLM"/>
    <property type="match status" value="1"/>
</dbReference>
<dbReference type="Gene3D" id="1.10.10.10">
    <property type="entry name" value="Winged helix-like DNA-binding domain superfamily/Winged helix DNA-binding domain"/>
    <property type="match status" value="1"/>
</dbReference>
<keyword evidence="4" id="KW-0378">Hydrolase</keyword>
<dbReference type="PANTHER" id="PTHR13710">
    <property type="entry name" value="DNA HELICASE RECQ FAMILY MEMBER"/>
    <property type="match status" value="1"/>
</dbReference>
<dbReference type="InterPro" id="IPR044876">
    <property type="entry name" value="HRDC_dom_sf"/>
</dbReference>
<comment type="catalytic activity">
    <reaction evidence="10">
        <text>Couples ATP hydrolysis with the unwinding of duplex DNA by translocating in the 3'-5' direction.</text>
        <dbReference type="EC" id="5.6.2.4"/>
    </reaction>
</comment>
<keyword evidence="9" id="KW-0539">Nucleus</keyword>
<feature type="domain" description="Helicase C-terminal" evidence="15">
    <location>
        <begin position="857"/>
        <end position="1021"/>
    </location>
</feature>
<dbReference type="SUPFAM" id="SSF47819">
    <property type="entry name" value="HRDC-like"/>
    <property type="match status" value="1"/>
</dbReference>
<organism evidence="16 17">
    <name type="scientific">Nakaseomyces bracarensis</name>
    <dbReference type="NCBI Taxonomy" id="273131"/>
    <lineage>
        <taxon>Eukaryota</taxon>
        <taxon>Fungi</taxon>
        <taxon>Dikarya</taxon>
        <taxon>Ascomycota</taxon>
        <taxon>Saccharomycotina</taxon>
        <taxon>Saccharomycetes</taxon>
        <taxon>Saccharomycetales</taxon>
        <taxon>Saccharomycetaceae</taxon>
        <taxon>Nakaseomyces</taxon>
    </lineage>
</organism>
<dbReference type="Pfam" id="PF16124">
    <property type="entry name" value="RecQ_Zn_bind"/>
    <property type="match status" value="1"/>
</dbReference>
<dbReference type="Pfam" id="PF11408">
    <property type="entry name" value="Helicase_Sgs1"/>
    <property type="match status" value="1"/>
</dbReference>
<protein>
    <recommendedName>
        <fullName evidence="11">DNA 3'-5' helicase</fullName>
        <ecNumber evidence="11">5.6.2.4</ecNumber>
    </recommendedName>
</protein>
<dbReference type="InterPro" id="IPR011545">
    <property type="entry name" value="DEAD/DEAH_box_helicase_dom"/>
</dbReference>
<evidence type="ECO:0000256" key="9">
    <source>
        <dbReference type="ARBA" id="ARBA00023242"/>
    </source>
</evidence>
<evidence type="ECO:0000256" key="6">
    <source>
        <dbReference type="ARBA" id="ARBA00022840"/>
    </source>
</evidence>
<dbReference type="EMBL" id="JBEVYD010000010">
    <property type="protein sequence ID" value="KAL3229950.1"/>
    <property type="molecule type" value="Genomic_DNA"/>
</dbReference>
<dbReference type="PROSITE" id="PS51192">
    <property type="entry name" value="HELICASE_ATP_BIND_1"/>
    <property type="match status" value="1"/>
</dbReference>
<dbReference type="NCBIfam" id="TIGR00614">
    <property type="entry name" value="recQ_fam"/>
    <property type="match status" value="1"/>
</dbReference>
<evidence type="ECO:0000256" key="10">
    <source>
        <dbReference type="ARBA" id="ARBA00034617"/>
    </source>
</evidence>
<dbReference type="GO" id="GO:0004386">
    <property type="term" value="F:helicase activity"/>
    <property type="evidence" value="ECO:0007669"/>
    <property type="project" value="UniProtKB-KW"/>
</dbReference>
<evidence type="ECO:0000256" key="4">
    <source>
        <dbReference type="ARBA" id="ARBA00022801"/>
    </source>
</evidence>
<dbReference type="CDD" id="cd18794">
    <property type="entry name" value="SF2_C_RecQ"/>
    <property type="match status" value="1"/>
</dbReference>
<dbReference type="PROSITE" id="PS51194">
    <property type="entry name" value="HELICASE_CTER"/>
    <property type="match status" value="1"/>
</dbReference>
<dbReference type="SUPFAM" id="SSF52540">
    <property type="entry name" value="P-loop containing nucleoside triphosphate hydrolases"/>
    <property type="match status" value="2"/>
</dbReference>
<feature type="coiled-coil region" evidence="12">
    <location>
        <begin position="247"/>
        <end position="281"/>
    </location>
</feature>
<dbReference type="InterPro" id="IPR010997">
    <property type="entry name" value="HRDC-like_sf"/>
</dbReference>
<dbReference type="CDD" id="cd17920">
    <property type="entry name" value="DEXHc_RecQ"/>
    <property type="match status" value="1"/>
</dbReference>
<feature type="region of interest" description="Disordered" evidence="13">
    <location>
        <begin position="327"/>
        <end position="346"/>
    </location>
</feature>
<dbReference type="InterPro" id="IPR014001">
    <property type="entry name" value="Helicase_ATP-bd"/>
</dbReference>
<keyword evidence="6" id="KW-0067">ATP-binding</keyword>
<evidence type="ECO:0000259" key="14">
    <source>
        <dbReference type="PROSITE" id="PS51192"/>
    </source>
</evidence>
<keyword evidence="8" id="KW-0413">Isomerase</keyword>
<evidence type="ECO:0000259" key="15">
    <source>
        <dbReference type="PROSITE" id="PS51194"/>
    </source>
</evidence>
<evidence type="ECO:0000256" key="12">
    <source>
        <dbReference type="SAM" id="Coils"/>
    </source>
</evidence>
<dbReference type="InterPro" id="IPR022758">
    <property type="entry name" value="Helicase_Sgs1"/>
</dbReference>
<evidence type="ECO:0000313" key="17">
    <source>
        <dbReference type="Proteomes" id="UP001623330"/>
    </source>
</evidence>
<dbReference type="SMART" id="SM00490">
    <property type="entry name" value="HELICc"/>
    <property type="match status" value="1"/>
</dbReference>
<comment type="caution">
    <text evidence="16">The sequence shown here is derived from an EMBL/GenBank/DDBJ whole genome shotgun (WGS) entry which is preliminary data.</text>
</comment>
<sequence length="1399" mass="160654">MVTKPSNNLRREHKWLKETNVIQHDIDIVLKTLEKTFQSKRRQMDPVPSFENPHAGFTNDSIVQDSIEIIDDDDEIIFTNYNKSDRAADRQSEGRVDNYAINAGIHSNSNSIIQSVPVSIDNSKSSNSTNSRILSTFPLDVAKNSNSSNIVSDIHRSEDLPVSKVSILVDNNNSNNNNNEGTKNQDSVGDLSKEEIYVNMIKVQDNILNYYKELNNNLLSKCVVMESTSLSEDNKKKQIQNIINPKIERKLRTIKNMEIELEGAKENLKKINSILDDITNVSYEGEEKQHSNITFDREKGPQGHEEIERSEVGYTREHIIQQIPSTQVSKNSLSSYSVPGENNDSTSLITNVRTQTTLAVPSRPKRMRQEVNYRIPELDESFDYRVGVRKAQITSDDTTFEAEDMDRSHYLTTQEEDRPDELHESDIDFIEDNGSEISHDTDYQASILTQSPKNIHVILSSPSKGNLKTDLAVVNKDTDIAIDYSDDSIDITEEFQAKQSLDSISRHSADGNYINNYEVSSSSRPPSITPKKLIDDDEDDWREIENFSDEDLESFDEERENKTKVEEIEEFDNELQILTERKIEHPQEEIPVIKKENNNLVILEEQQSTSLTDDELEDDISLLGVIEEPQVQELDMTPIIPNGNVLPWKSEVMKKLKDVFKLDSFRSNQEEAVNATLSGKDVFVLMPTGGGKSLCYQLPAIVQSGKTRGTTIVISPLISLMQDQVEHLRQLNIEARMLSSKGALEEKNHTFNLFIHGFLDLIYLSPEMISVSEKCKSAIDKLYHNKQLARIVVDEAHCVSNWGHDFRPDYKQLSYFKTQYPDIPMMALTATASEQVQMDIVYNLKLKQNVFLRQSFNRTNLYYEVKKKDKNAVFEMCDTIKTRFRNQTGIIYCHSKNSCEQTSQLLKRNGIKCAYYHAGMEPEERLSVQQQWQADNIQVICATVAFGMGIDKGDVRFVYHFTVPRTLEGYYQETGRAGRDGKYSICITYYSFRDVRTMQTMIQKDKNLDRENKQKHLDKLQQVTAYCENDTDCRRKLVLSYFSEDFDPQMCHKNCDNCRNTNNIIKEERDVTKIAQEIGKLVNTIQNDRVTMIYCQNVFKGSRNSKIVQAGHDLLPQHGAGKDLSKSEIERIFFHLITKRVLQEYSKVNNAGFSSSYVKTGENYWNLLNGKLSVKIHFSVSEGNSRSSTKSLDRKNNINHNTKRTTTEFATEFADGHLKNFAYNSAVPEPIRLVNEGDMRTTQELGDLKYAYQRLKETSLRWGSRMTPAVNNFLQDISLRKLATILPASEKEFGSVVGPNSNDSKKYKYFKDILHELRMRRIDIVGNRANSSLFMDEEQSQIDTLDIQPAATSKFFSNSFERPADMSVDQEHTSTQYSGKKPRKNYYHKRYGKYRKRRR</sequence>
<dbReference type="InterPro" id="IPR032284">
    <property type="entry name" value="RecQ_Zn-bd"/>
</dbReference>